<protein>
    <submittedName>
        <fullName evidence="1">Uncharacterized protein</fullName>
    </submittedName>
</protein>
<evidence type="ECO:0000313" key="2">
    <source>
        <dbReference type="Proteomes" id="UP000561369"/>
    </source>
</evidence>
<evidence type="ECO:0000313" key="1">
    <source>
        <dbReference type="EMBL" id="NWF06136.1"/>
    </source>
</evidence>
<accession>A0A7Y8G8Q5</accession>
<proteinExistence type="predicted"/>
<comment type="caution">
    <text evidence="1">The sequence shown here is derived from an EMBL/GenBank/DDBJ whole genome shotgun (WGS) entry which is preliminary data.</text>
</comment>
<sequence>MQPKLFRNFSIVIGKNSGPRLNPLRLGAFASEVGCSCSEKEQKTGISAKTHQGATYSQETGCTLFTLLNSIRDQGATTRKGRLIGWRLSWGNASHKCAARRFVYP</sequence>
<organism evidence="1 2">
    <name type="scientific">Pseudomonas salomonii</name>
    <dbReference type="NCBI Taxonomy" id="191391"/>
    <lineage>
        <taxon>Bacteria</taxon>
        <taxon>Pseudomonadati</taxon>
        <taxon>Pseudomonadota</taxon>
        <taxon>Gammaproteobacteria</taxon>
        <taxon>Pseudomonadales</taxon>
        <taxon>Pseudomonadaceae</taxon>
        <taxon>Pseudomonas</taxon>
    </lineage>
</organism>
<dbReference type="EMBL" id="JACAQV010000001">
    <property type="protein sequence ID" value="NWF06136.1"/>
    <property type="molecule type" value="Genomic_DNA"/>
</dbReference>
<dbReference type="RefSeq" id="WP_177023470.1">
    <property type="nucleotide sequence ID" value="NZ_JACAQV010000001.1"/>
</dbReference>
<dbReference type="AlphaFoldDB" id="A0A7Y8G8Q5"/>
<name>A0A7Y8G8Q5_9PSED</name>
<gene>
    <name evidence="1" type="ORF">HX810_00415</name>
</gene>
<dbReference type="Proteomes" id="UP000561369">
    <property type="component" value="Unassembled WGS sequence"/>
</dbReference>
<reference evidence="1 2" key="1">
    <citation type="submission" date="2020-04" db="EMBL/GenBank/DDBJ databases">
        <title>Molecular characterization of pseudomonads from Agaricus bisporus reveal novel blotch 2 pathogens in Western Europe.</title>
        <authorList>
            <person name="Taparia T."/>
            <person name="Krijger M."/>
            <person name="Haynes E."/>
            <person name="Elpinstone J.G."/>
            <person name="Noble R."/>
            <person name="Van Der Wolf J."/>
        </authorList>
    </citation>
    <scope>NUCLEOTIDE SEQUENCE [LARGE SCALE GENOMIC DNA]</scope>
    <source>
        <strain evidence="1 2">IPO3765</strain>
    </source>
</reference>